<evidence type="ECO:0000313" key="1">
    <source>
        <dbReference type="EMBL" id="KIK47199.1"/>
    </source>
</evidence>
<name>A0A0D0BBS6_9AGAM</name>
<gene>
    <name evidence="1" type="ORF">CY34DRAFT_799558</name>
</gene>
<organism evidence="1 2">
    <name type="scientific">Suillus luteus UH-Slu-Lm8-n1</name>
    <dbReference type="NCBI Taxonomy" id="930992"/>
    <lineage>
        <taxon>Eukaryota</taxon>
        <taxon>Fungi</taxon>
        <taxon>Dikarya</taxon>
        <taxon>Basidiomycota</taxon>
        <taxon>Agaricomycotina</taxon>
        <taxon>Agaricomycetes</taxon>
        <taxon>Agaricomycetidae</taxon>
        <taxon>Boletales</taxon>
        <taxon>Suillineae</taxon>
        <taxon>Suillaceae</taxon>
        <taxon>Suillus</taxon>
    </lineage>
</organism>
<dbReference type="OrthoDB" id="10404566at2759"/>
<evidence type="ECO:0000313" key="2">
    <source>
        <dbReference type="Proteomes" id="UP000054485"/>
    </source>
</evidence>
<accession>A0A0D0BBS6</accession>
<dbReference type="EMBL" id="KN835149">
    <property type="protein sequence ID" value="KIK47199.1"/>
    <property type="molecule type" value="Genomic_DNA"/>
</dbReference>
<reference evidence="2" key="2">
    <citation type="submission" date="2015-01" db="EMBL/GenBank/DDBJ databases">
        <title>Evolutionary Origins and Diversification of the Mycorrhizal Mutualists.</title>
        <authorList>
            <consortium name="DOE Joint Genome Institute"/>
            <consortium name="Mycorrhizal Genomics Consortium"/>
            <person name="Kohler A."/>
            <person name="Kuo A."/>
            <person name="Nagy L.G."/>
            <person name="Floudas D."/>
            <person name="Copeland A."/>
            <person name="Barry K.W."/>
            <person name="Cichocki N."/>
            <person name="Veneault-Fourrey C."/>
            <person name="LaButti K."/>
            <person name="Lindquist E.A."/>
            <person name="Lipzen A."/>
            <person name="Lundell T."/>
            <person name="Morin E."/>
            <person name="Murat C."/>
            <person name="Riley R."/>
            <person name="Ohm R."/>
            <person name="Sun H."/>
            <person name="Tunlid A."/>
            <person name="Henrissat B."/>
            <person name="Grigoriev I.V."/>
            <person name="Hibbett D.S."/>
            <person name="Martin F."/>
        </authorList>
    </citation>
    <scope>NUCLEOTIDE SEQUENCE [LARGE SCALE GENOMIC DNA]</scope>
    <source>
        <strain evidence="2">UH-Slu-Lm8-n1</strain>
    </source>
</reference>
<proteinExistence type="predicted"/>
<dbReference type="HOGENOM" id="CLU_2401125_0_0_1"/>
<protein>
    <submittedName>
        <fullName evidence="1">Uncharacterized protein</fullName>
    </submittedName>
</protein>
<dbReference type="AlphaFoldDB" id="A0A0D0BBS6"/>
<dbReference type="InParanoid" id="A0A0D0BBS6"/>
<dbReference type="Proteomes" id="UP000054485">
    <property type="component" value="Unassembled WGS sequence"/>
</dbReference>
<sequence length="93" mass="10310">MRDIICRYFSGTSENAIEDMTGLADDSSNYMTLSTTRDDDSAHGQGSWRHSEYIRSSSVKLSCSGITLPLNETHGHLTLVSLPYTQASPTFYI</sequence>
<reference evidence="1 2" key="1">
    <citation type="submission" date="2014-04" db="EMBL/GenBank/DDBJ databases">
        <authorList>
            <consortium name="DOE Joint Genome Institute"/>
            <person name="Kuo A."/>
            <person name="Ruytinx J."/>
            <person name="Rineau F."/>
            <person name="Colpaert J."/>
            <person name="Kohler A."/>
            <person name="Nagy L.G."/>
            <person name="Floudas D."/>
            <person name="Copeland A."/>
            <person name="Barry K.W."/>
            <person name="Cichocki N."/>
            <person name="Veneault-Fourrey C."/>
            <person name="LaButti K."/>
            <person name="Lindquist E.A."/>
            <person name="Lipzen A."/>
            <person name="Lundell T."/>
            <person name="Morin E."/>
            <person name="Murat C."/>
            <person name="Sun H."/>
            <person name="Tunlid A."/>
            <person name="Henrissat B."/>
            <person name="Grigoriev I.V."/>
            <person name="Hibbett D.S."/>
            <person name="Martin F."/>
            <person name="Nordberg H.P."/>
            <person name="Cantor M.N."/>
            <person name="Hua S.X."/>
        </authorList>
    </citation>
    <scope>NUCLEOTIDE SEQUENCE [LARGE SCALE GENOMIC DNA]</scope>
    <source>
        <strain evidence="1 2">UH-Slu-Lm8-n1</strain>
    </source>
</reference>
<keyword evidence="2" id="KW-1185">Reference proteome</keyword>